<organism evidence="2 3">
    <name type="scientific">Amycolatopsis pigmentata</name>
    <dbReference type="NCBI Taxonomy" id="450801"/>
    <lineage>
        <taxon>Bacteria</taxon>
        <taxon>Bacillati</taxon>
        <taxon>Actinomycetota</taxon>
        <taxon>Actinomycetes</taxon>
        <taxon>Pseudonocardiales</taxon>
        <taxon>Pseudonocardiaceae</taxon>
        <taxon>Amycolatopsis</taxon>
    </lineage>
</organism>
<feature type="transmembrane region" description="Helical" evidence="1">
    <location>
        <begin position="91"/>
        <end position="109"/>
    </location>
</feature>
<feature type="transmembrane region" description="Helical" evidence="1">
    <location>
        <begin position="6"/>
        <end position="23"/>
    </location>
</feature>
<dbReference type="EMBL" id="JBHUKR010000009">
    <property type="protein sequence ID" value="MFD2418886.1"/>
    <property type="molecule type" value="Genomic_DNA"/>
</dbReference>
<keyword evidence="3" id="KW-1185">Reference proteome</keyword>
<feature type="transmembrane region" description="Helical" evidence="1">
    <location>
        <begin position="129"/>
        <end position="147"/>
    </location>
</feature>
<keyword evidence="1" id="KW-0812">Transmembrane</keyword>
<protein>
    <submittedName>
        <fullName evidence="2">DUF5134 domain-containing protein</fullName>
    </submittedName>
</protein>
<feature type="transmembrane region" description="Helical" evidence="1">
    <location>
        <begin position="66"/>
        <end position="84"/>
    </location>
</feature>
<evidence type="ECO:0000313" key="2">
    <source>
        <dbReference type="EMBL" id="MFD2418886.1"/>
    </source>
</evidence>
<accession>A0ABW5FYA3</accession>
<gene>
    <name evidence="2" type="ORF">ACFSXZ_21385</name>
</gene>
<evidence type="ECO:0000256" key="1">
    <source>
        <dbReference type="SAM" id="Phobius"/>
    </source>
</evidence>
<keyword evidence="1" id="KW-1133">Transmembrane helix</keyword>
<feature type="transmembrane region" description="Helical" evidence="1">
    <location>
        <begin position="167"/>
        <end position="188"/>
    </location>
</feature>
<reference evidence="3" key="1">
    <citation type="journal article" date="2019" name="Int. J. Syst. Evol. Microbiol.">
        <title>The Global Catalogue of Microorganisms (GCM) 10K type strain sequencing project: providing services to taxonomists for standard genome sequencing and annotation.</title>
        <authorList>
            <consortium name="The Broad Institute Genomics Platform"/>
            <consortium name="The Broad Institute Genome Sequencing Center for Infectious Disease"/>
            <person name="Wu L."/>
            <person name="Ma J."/>
        </authorList>
    </citation>
    <scope>NUCLEOTIDE SEQUENCE [LARGE SCALE GENOMIC DNA]</scope>
    <source>
        <strain evidence="3">CGMCC 4.7645</strain>
    </source>
</reference>
<sequence>MHIPVAVAWTLVVLFAVLVVPSVSRLVRVDPGRLAWTARETDLTELLMALAMVAMVSPLGGPIPAAGWAAVLALAAGWFLVAAFRRRRCCAVHHAVVAIAMLYMIVAMPGQHTDHGPWLTMSGMGTARLAFPALAALAAAYFAYDAVRVGTRAARNARTAGMRDATVVRPICRSVMGAAMAYLFVAAVW</sequence>
<keyword evidence="1" id="KW-0472">Membrane</keyword>
<dbReference type="Proteomes" id="UP001597417">
    <property type="component" value="Unassembled WGS sequence"/>
</dbReference>
<evidence type="ECO:0000313" key="3">
    <source>
        <dbReference type="Proteomes" id="UP001597417"/>
    </source>
</evidence>
<proteinExistence type="predicted"/>
<comment type="caution">
    <text evidence="2">The sequence shown here is derived from an EMBL/GenBank/DDBJ whole genome shotgun (WGS) entry which is preliminary data.</text>
</comment>
<dbReference type="Pfam" id="PF17197">
    <property type="entry name" value="DUF5134"/>
    <property type="match status" value="1"/>
</dbReference>
<name>A0ABW5FYA3_9PSEU</name>
<dbReference type="InterPro" id="IPR033458">
    <property type="entry name" value="DUF5134"/>
</dbReference>
<dbReference type="RefSeq" id="WP_378266884.1">
    <property type="nucleotide sequence ID" value="NZ_JBHUKR010000009.1"/>
</dbReference>